<dbReference type="Proteomes" id="UP001595896">
    <property type="component" value="Unassembled WGS sequence"/>
</dbReference>
<organism evidence="2 3">
    <name type="scientific">Bacillus daqingensis</name>
    <dbReference type="NCBI Taxonomy" id="872396"/>
    <lineage>
        <taxon>Bacteria</taxon>
        <taxon>Bacillati</taxon>
        <taxon>Bacillota</taxon>
        <taxon>Bacilli</taxon>
        <taxon>Bacillales</taxon>
        <taxon>Bacillaceae</taxon>
        <taxon>Bacillus</taxon>
    </lineage>
</organism>
<dbReference type="SUPFAM" id="SSF54593">
    <property type="entry name" value="Glyoxalase/Bleomycin resistance protein/Dihydroxybiphenyl dioxygenase"/>
    <property type="match status" value="1"/>
</dbReference>
<dbReference type="PROSITE" id="PS51819">
    <property type="entry name" value="VOC"/>
    <property type="match status" value="1"/>
</dbReference>
<name>A0ABV9NS19_9BACI</name>
<dbReference type="RefSeq" id="WP_377907724.1">
    <property type="nucleotide sequence ID" value="NZ_JBHSGK010000001.1"/>
</dbReference>
<keyword evidence="3" id="KW-1185">Reference proteome</keyword>
<protein>
    <submittedName>
        <fullName evidence="2">VOC family protein</fullName>
    </submittedName>
</protein>
<evidence type="ECO:0000313" key="3">
    <source>
        <dbReference type="Proteomes" id="UP001595896"/>
    </source>
</evidence>
<reference evidence="3" key="1">
    <citation type="journal article" date="2019" name="Int. J. Syst. Evol. Microbiol.">
        <title>The Global Catalogue of Microorganisms (GCM) 10K type strain sequencing project: providing services to taxonomists for standard genome sequencing and annotation.</title>
        <authorList>
            <consortium name="The Broad Institute Genomics Platform"/>
            <consortium name="The Broad Institute Genome Sequencing Center for Infectious Disease"/>
            <person name="Wu L."/>
            <person name="Ma J."/>
        </authorList>
    </citation>
    <scope>NUCLEOTIDE SEQUENCE [LARGE SCALE GENOMIC DNA]</scope>
    <source>
        <strain evidence="3">JCM 12165</strain>
    </source>
</reference>
<dbReference type="PANTHER" id="PTHR39175:SF1">
    <property type="entry name" value="FAMILY PROTEIN, PUTATIVE (AFU_ORTHOLOGUE AFUA_3G15060)-RELATED"/>
    <property type="match status" value="1"/>
</dbReference>
<feature type="domain" description="VOC" evidence="1">
    <location>
        <begin position="5"/>
        <end position="120"/>
    </location>
</feature>
<dbReference type="InterPro" id="IPR029068">
    <property type="entry name" value="Glyas_Bleomycin-R_OHBP_Dase"/>
</dbReference>
<evidence type="ECO:0000313" key="2">
    <source>
        <dbReference type="EMBL" id="MFC4735101.1"/>
    </source>
</evidence>
<dbReference type="EMBL" id="JBHSGK010000001">
    <property type="protein sequence ID" value="MFC4735101.1"/>
    <property type="molecule type" value="Genomic_DNA"/>
</dbReference>
<sequence>MQIQGLHHAQITIPKGREQEGRQFYCELLGLEEMEKPEALKGRGGFWLHAGNLQVHVGTEDGDARSATKAHLAYEVTGLEAWKETLRAQGLVPEESVPVPGMERFEFRDPFGNRVELLEVTEDPSL</sequence>
<dbReference type="Pfam" id="PF00903">
    <property type="entry name" value="Glyoxalase"/>
    <property type="match status" value="1"/>
</dbReference>
<comment type="caution">
    <text evidence="2">The sequence shown here is derived from an EMBL/GenBank/DDBJ whole genome shotgun (WGS) entry which is preliminary data.</text>
</comment>
<gene>
    <name evidence="2" type="ORF">ACFO4L_00765</name>
</gene>
<dbReference type="InterPro" id="IPR004360">
    <property type="entry name" value="Glyas_Fos-R_dOase_dom"/>
</dbReference>
<evidence type="ECO:0000259" key="1">
    <source>
        <dbReference type="PROSITE" id="PS51819"/>
    </source>
</evidence>
<dbReference type="PANTHER" id="PTHR39175">
    <property type="entry name" value="FAMILY PROTEIN, PUTATIVE (AFU_ORTHOLOGUE AFUA_3G15060)-RELATED"/>
    <property type="match status" value="1"/>
</dbReference>
<dbReference type="Gene3D" id="3.10.180.10">
    <property type="entry name" value="2,3-Dihydroxybiphenyl 1,2-Dioxygenase, domain 1"/>
    <property type="match status" value="1"/>
</dbReference>
<accession>A0ABV9NS19</accession>
<dbReference type="InterPro" id="IPR037523">
    <property type="entry name" value="VOC_core"/>
</dbReference>
<proteinExistence type="predicted"/>